<reference evidence="2" key="1">
    <citation type="submission" date="2020-11" db="EMBL/GenBank/DDBJ databases">
        <authorList>
            <consortium name="DOE Joint Genome Institute"/>
            <person name="Ahrendt S."/>
            <person name="Riley R."/>
            <person name="Andreopoulos W."/>
            <person name="Labutti K."/>
            <person name="Pangilinan J."/>
            <person name="Ruiz-Duenas F.J."/>
            <person name="Barrasa J.M."/>
            <person name="Sanchez-Garcia M."/>
            <person name="Camarero S."/>
            <person name="Miyauchi S."/>
            <person name="Serrano A."/>
            <person name="Linde D."/>
            <person name="Babiker R."/>
            <person name="Drula E."/>
            <person name="Ayuso-Fernandez I."/>
            <person name="Pacheco R."/>
            <person name="Padilla G."/>
            <person name="Ferreira P."/>
            <person name="Barriuso J."/>
            <person name="Kellner H."/>
            <person name="Castanera R."/>
            <person name="Alfaro M."/>
            <person name="Ramirez L."/>
            <person name="Pisabarro A.G."/>
            <person name="Kuo A."/>
            <person name="Tritt A."/>
            <person name="Lipzen A."/>
            <person name="He G."/>
            <person name="Yan M."/>
            <person name="Ng V."/>
            <person name="Cullen D."/>
            <person name="Martin F."/>
            <person name="Rosso M.-N."/>
            <person name="Henrissat B."/>
            <person name="Hibbett D."/>
            <person name="Martinez A.T."/>
            <person name="Grigoriev I.V."/>
        </authorList>
    </citation>
    <scope>NUCLEOTIDE SEQUENCE</scope>
    <source>
        <strain evidence="2">MF-IS2</strain>
    </source>
</reference>
<evidence type="ECO:0000313" key="2">
    <source>
        <dbReference type="EMBL" id="KAF9450877.1"/>
    </source>
</evidence>
<dbReference type="Proteomes" id="UP000807342">
    <property type="component" value="Unassembled WGS sequence"/>
</dbReference>
<keyword evidence="3" id="KW-1185">Reference proteome</keyword>
<evidence type="ECO:0000256" key="1">
    <source>
        <dbReference type="SAM" id="MobiDB-lite"/>
    </source>
</evidence>
<proteinExistence type="predicted"/>
<evidence type="ECO:0008006" key="4">
    <source>
        <dbReference type="Google" id="ProtNLM"/>
    </source>
</evidence>
<name>A0A9P6C453_9AGAR</name>
<evidence type="ECO:0000313" key="3">
    <source>
        <dbReference type="Proteomes" id="UP000807342"/>
    </source>
</evidence>
<dbReference type="InterPro" id="IPR032675">
    <property type="entry name" value="LRR_dom_sf"/>
</dbReference>
<feature type="region of interest" description="Disordered" evidence="1">
    <location>
        <begin position="133"/>
        <end position="177"/>
    </location>
</feature>
<dbReference type="OrthoDB" id="3039255at2759"/>
<organism evidence="2 3">
    <name type="scientific">Macrolepiota fuliginosa MF-IS2</name>
    <dbReference type="NCBI Taxonomy" id="1400762"/>
    <lineage>
        <taxon>Eukaryota</taxon>
        <taxon>Fungi</taxon>
        <taxon>Dikarya</taxon>
        <taxon>Basidiomycota</taxon>
        <taxon>Agaricomycotina</taxon>
        <taxon>Agaricomycetes</taxon>
        <taxon>Agaricomycetidae</taxon>
        <taxon>Agaricales</taxon>
        <taxon>Agaricineae</taxon>
        <taxon>Agaricaceae</taxon>
        <taxon>Macrolepiota</taxon>
    </lineage>
</organism>
<dbReference type="EMBL" id="MU151095">
    <property type="protein sequence ID" value="KAF9450877.1"/>
    <property type="molecule type" value="Genomic_DNA"/>
</dbReference>
<gene>
    <name evidence="2" type="ORF">P691DRAFT_700319</name>
</gene>
<dbReference type="SUPFAM" id="SSF52047">
    <property type="entry name" value="RNI-like"/>
    <property type="match status" value="1"/>
</dbReference>
<sequence length="575" mass="64941">MLRKKSQPPQLPDHLWRYVCRFLTDEQVRGMYAVNRPLYRISMALRYREVEIGRLVGVGSEDTAKCLGLPKELRAHVRSLRFTATHLGPSDRPLPESDDDLIAGAVTASSLEAATKRISQLAIVRRVASHWRAKAQSPTSPTAPQSQFPPPPIPTPTSAARTPTVRRSLSLSRRKTREQTVRDQLLSDFEKFLWEVRNLTDLTIHYPDPRPEAIPGEAWSVGLLPEFGSGTPYASTLRSLTLSGSITTWKAIIPPRFEWPALERLSVRADMHFPNPNDDTYAIRLDLAPLVRRHAKTLKAVSFVSALDLDLTSLYDGVGWLPHLESLEIEQPYLPPSRNHTDALNQFLLRHRETLTSFKWSFVPLPDTNLRTLTPNAQDWFNQPPYHLTLPSLQRLHLTFPGPSNPGLFEGTLFYFARHASTLTHLSLNGLTFTLSQFHELLLLVGSKNIQDLDISLEILTSAVLTNLSTKFPLLKVLRLAYTSVGRQKVTSGSALVDPTAGGILKIPNVSMVKMWQFKQDMAMLILPGWAVEEVYLKRNVDREYKVDHVGKMVVKSLPKVMFVNGMYRETFLQL</sequence>
<feature type="compositionally biased region" description="Low complexity" evidence="1">
    <location>
        <begin position="156"/>
        <end position="171"/>
    </location>
</feature>
<protein>
    <recommendedName>
        <fullName evidence="4">F-box domain-containing protein</fullName>
    </recommendedName>
</protein>
<comment type="caution">
    <text evidence="2">The sequence shown here is derived from an EMBL/GenBank/DDBJ whole genome shotgun (WGS) entry which is preliminary data.</text>
</comment>
<accession>A0A9P6C453</accession>
<dbReference type="Gene3D" id="3.80.10.10">
    <property type="entry name" value="Ribonuclease Inhibitor"/>
    <property type="match status" value="1"/>
</dbReference>
<feature type="compositionally biased region" description="Low complexity" evidence="1">
    <location>
        <begin position="135"/>
        <end position="146"/>
    </location>
</feature>
<dbReference type="AlphaFoldDB" id="A0A9P6C453"/>